<keyword evidence="11" id="KW-1185">Reference proteome</keyword>
<evidence type="ECO:0000256" key="3">
    <source>
        <dbReference type="ARBA" id="ARBA00022448"/>
    </source>
</evidence>
<dbReference type="NCBIfam" id="NF005124">
    <property type="entry name" value="PRK06558.1"/>
    <property type="match status" value="1"/>
</dbReference>
<dbReference type="PANTHER" id="PTHR10263">
    <property type="entry name" value="V-TYPE PROTON ATPASE PROTEOLIPID SUBUNIT"/>
    <property type="match status" value="1"/>
</dbReference>
<dbReference type="CDD" id="cd18180">
    <property type="entry name" value="ATP-synt_Vo_Ao_c_NTPK_rpt2"/>
    <property type="match status" value="1"/>
</dbReference>
<evidence type="ECO:0000256" key="6">
    <source>
        <dbReference type="ARBA" id="ARBA00023065"/>
    </source>
</evidence>
<dbReference type="Proteomes" id="UP000721415">
    <property type="component" value="Unassembled WGS sequence"/>
</dbReference>
<evidence type="ECO:0000256" key="1">
    <source>
        <dbReference type="ARBA" id="ARBA00004141"/>
    </source>
</evidence>
<keyword evidence="6 8" id="KW-0406">Ion transport</keyword>
<feature type="transmembrane region" description="Helical" evidence="8">
    <location>
        <begin position="126"/>
        <end position="151"/>
    </location>
</feature>
<dbReference type="RefSeq" id="WP_197115347.1">
    <property type="nucleotide sequence ID" value="NZ_JACBXQ010000003.1"/>
</dbReference>
<dbReference type="Gene3D" id="1.20.120.610">
    <property type="entry name" value="lithium bound rotor ring of v- atpase"/>
    <property type="match status" value="1"/>
</dbReference>
<reference evidence="10 11" key="1">
    <citation type="submission" date="2020-07" db="EMBL/GenBank/DDBJ databases">
        <title>Facklamia lactis sp. nov., isolated from raw milk.</title>
        <authorList>
            <person name="Doll E.V."/>
            <person name="Huptas C."/>
            <person name="Staib L."/>
            <person name="Wenning M."/>
            <person name="Scherer S."/>
        </authorList>
    </citation>
    <scope>NUCLEOTIDE SEQUENCE [LARGE SCALE GENOMIC DNA]</scope>
    <source>
        <strain evidence="10 11">DSM 111018</strain>
    </source>
</reference>
<evidence type="ECO:0000256" key="8">
    <source>
        <dbReference type="RuleBase" id="RU363060"/>
    </source>
</evidence>
<feature type="transmembrane region" description="Helical" evidence="8">
    <location>
        <begin position="84"/>
        <end position="105"/>
    </location>
</feature>
<name>A0ABS0LQJ2_9LACT</name>
<keyword evidence="7 8" id="KW-0472">Membrane</keyword>
<sequence length="153" mass="16117">MEFMQEHGGYILAVLGIAVAVVFSGFGSSIGVGEAGSAAAALTKDQPEKFVQSLILQLLPGTQGLYGFAIGFLIFLQLDPAMDLALGLKLLIAALPVGFVGWMSGKYQGKVSAAGMQILAKRPEKVINAIIYAVMVETYAILAFVFSFLLVQG</sequence>
<keyword evidence="4 8" id="KW-0812">Transmembrane</keyword>
<feature type="domain" description="V-ATPase proteolipid subunit C-like" evidence="9">
    <location>
        <begin position="92"/>
        <end position="150"/>
    </location>
</feature>
<dbReference type="InterPro" id="IPR002379">
    <property type="entry name" value="ATPase_proteolipid_c-like_dom"/>
</dbReference>
<accession>A0ABS0LQJ2</accession>
<dbReference type="CDD" id="cd18179">
    <property type="entry name" value="ATP-synt_Vo_Ao_c_NTPK_rpt1"/>
    <property type="match status" value="1"/>
</dbReference>
<organism evidence="10 11">
    <name type="scientific">Facklamia lactis</name>
    <dbReference type="NCBI Taxonomy" id="2749967"/>
    <lineage>
        <taxon>Bacteria</taxon>
        <taxon>Bacillati</taxon>
        <taxon>Bacillota</taxon>
        <taxon>Bacilli</taxon>
        <taxon>Lactobacillales</taxon>
        <taxon>Aerococcaceae</taxon>
        <taxon>Facklamia</taxon>
    </lineage>
</organism>
<evidence type="ECO:0000256" key="4">
    <source>
        <dbReference type="ARBA" id="ARBA00022692"/>
    </source>
</evidence>
<proteinExistence type="inferred from homology"/>
<evidence type="ECO:0000256" key="7">
    <source>
        <dbReference type="ARBA" id="ARBA00023136"/>
    </source>
</evidence>
<keyword evidence="3 8" id="KW-0813">Transport</keyword>
<comment type="caution">
    <text evidence="10">The sequence shown here is derived from an EMBL/GenBank/DDBJ whole genome shotgun (WGS) entry which is preliminary data.</text>
</comment>
<evidence type="ECO:0000313" key="10">
    <source>
        <dbReference type="EMBL" id="MBG9986426.1"/>
    </source>
</evidence>
<evidence type="ECO:0000313" key="11">
    <source>
        <dbReference type="Proteomes" id="UP000721415"/>
    </source>
</evidence>
<keyword evidence="5 8" id="KW-1133">Transmembrane helix</keyword>
<evidence type="ECO:0000259" key="9">
    <source>
        <dbReference type="Pfam" id="PF00137"/>
    </source>
</evidence>
<dbReference type="PRINTS" id="PR00122">
    <property type="entry name" value="VACATPASE"/>
</dbReference>
<feature type="domain" description="V-ATPase proteolipid subunit C-like" evidence="9">
    <location>
        <begin position="15"/>
        <end position="74"/>
    </location>
</feature>
<comment type="similarity">
    <text evidence="2 8">Belongs to the V-ATPase proteolipid subunit family.</text>
</comment>
<gene>
    <name evidence="10" type="ORF">HZY91_05905</name>
</gene>
<comment type="subcellular location">
    <subcellularLocation>
        <location evidence="1">Membrane</location>
        <topology evidence="1">Multi-pass membrane protein</topology>
    </subcellularLocation>
</comment>
<protein>
    <submittedName>
        <fullName evidence="10">V-type ATP synthase subunit K</fullName>
    </submittedName>
</protein>
<dbReference type="InterPro" id="IPR000245">
    <property type="entry name" value="ATPase_proteolipid_csu"/>
</dbReference>
<feature type="transmembrane region" description="Helical" evidence="8">
    <location>
        <begin position="54"/>
        <end position="78"/>
    </location>
</feature>
<dbReference type="Pfam" id="PF00137">
    <property type="entry name" value="ATP-synt_C"/>
    <property type="match status" value="2"/>
</dbReference>
<dbReference type="SUPFAM" id="SSF81333">
    <property type="entry name" value="F1F0 ATP synthase subunit C"/>
    <property type="match status" value="2"/>
</dbReference>
<dbReference type="EMBL" id="JACBXQ010000003">
    <property type="protein sequence ID" value="MBG9986426.1"/>
    <property type="molecule type" value="Genomic_DNA"/>
</dbReference>
<dbReference type="InterPro" id="IPR035921">
    <property type="entry name" value="F/V-ATP_Csub_sf"/>
</dbReference>
<evidence type="ECO:0000256" key="2">
    <source>
        <dbReference type="ARBA" id="ARBA00007296"/>
    </source>
</evidence>
<feature type="transmembrane region" description="Helical" evidence="8">
    <location>
        <begin position="12"/>
        <end position="33"/>
    </location>
</feature>
<evidence type="ECO:0000256" key="5">
    <source>
        <dbReference type="ARBA" id="ARBA00022989"/>
    </source>
</evidence>